<proteinExistence type="predicted"/>
<dbReference type="Proteomes" id="UP000451471">
    <property type="component" value="Unassembled WGS sequence"/>
</dbReference>
<dbReference type="NCBIfam" id="NF033444">
    <property type="entry name" value="BREX_PglZ_5"/>
    <property type="match status" value="1"/>
</dbReference>
<dbReference type="EMBL" id="WSZK01000020">
    <property type="protein sequence ID" value="MWG35298.1"/>
    <property type="molecule type" value="Genomic_DNA"/>
</dbReference>
<dbReference type="RefSeq" id="WP_158204983.1">
    <property type="nucleotide sequence ID" value="NZ_WSZK01000020.1"/>
</dbReference>
<dbReference type="Pfam" id="PF08665">
    <property type="entry name" value="PglZ"/>
    <property type="match status" value="1"/>
</dbReference>
<dbReference type="OrthoDB" id="275208at2157"/>
<comment type="caution">
    <text evidence="1">The sequence shown here is derived from an EMBL/GenBank/DDBJ whole genome shotgun (WGS) entry which is preliminary data.</text>
</comment>
<dbReference type="AlphaFoldDB" id="A0A6B0GUA3"/>
<accession>A0A6B0GUA3</accession>
<sequence>MPATKTLPQCAQDAIESAIDRAADDEPVVLWWDDGGYLRDIVQTASTQLGCAFHAAEHSPLELRTDAPRERTVWYVPRSRKDDDGDVIDWFKDVEHTGAVLEQHIGKLAAQCFENDRLQAATIRTAYEGAENRETVAQALYEELNGEGGLPSLRGLQTKIVLDGHEDPIQFVLEHGTENLPQKDKLLELRDLLVENGVTAVEGETNAHAIVEETRRWAVAEWLVDAGLEESLLDEQYRPEPDTGIGIYRPELQSLLSKTERKTKLAAVYLDPSQRFWHDVLRTYDDPWDLADCPVDASLEARLWDEWTRSFRAGEYETCMTQATQRHERLEKIYGETPWAAVWNQAIDVATLAAELETWEERGDSSDVVDLYGNVETGTWQIDHAVFNLIVSGEPETDLPEEHPATATLDGLRSSLVESRYLEYLSDLGDLVADQIEGGSPFVGERHAHQFFAEEHEHIQSGQSVALFIVDALRFDLAHELAESIRHELTGLEVEENTWVGTLPSDTEFGKAALTPGSKFSFSIGVRDGTLVPERNGQEITNHRRQALLENDGWSYIMQDANDDVGWSSTRVAYYWNDIDETGEKELTDFEDLFSDRIDTISRIICEKLDKGEWDRAYILSDHGFVSLPEHVDIDDIYPPDTAEQVTRRWVAGANLGDDAPGALLDSNAHLGYLDDDAKVSILSDPIQRFRNQGLPDARFYHGGVLPQEFVLNFVTITQE</sequence>
<protein>
    <submittedName>
        <fullName evidence="1">BREX-5 system phosphatase PglZ</fullName>
    </submittedName>
</protein>
<organism evidence="1 2">
    <name type="scientific">Halomarina oriensis</name>
    <dbReference type="NCBI Taxonomy" id="671145"/>
    <lineage>
        <taxon>Archaea</taxon>
        <taxon>Methanobacteriati</taxon>
        <taxon>Methanobacteriota</taxon>
        <taxon>Stenosarchaea group</taxon>
        <taxon>Halobacteria</taxon>
        <taxon>Halobacteriales</taxon>
        <taxon>Natronomonadaceae</taxon>
        <taxon>Halomarina</taxon>
    </lineage>
</organism>
<evidence type="ECO:0000313" key="2">
    <source>
        <dbReference type="Proteomes" id="UP000451471"/>
    </source>
</evidence>
<evidence type="ECO:0000313" key="1">
    <source>
        <dbReference type="EMBL" id="MWG35298.1"/>
    </source>
</evidence>
<keyword evidence="2" id="KW-1185">Reference proteome</keyword>
<name>A0A6B0GUA3_9EURY</name>
<gene>
    <name evidence="1" type="primary">pglZ</name>
    <name evidence="1" type="ORF">GQS65_12500</name>
</gene>
<reference evidence="1 2" key="1">
    <citation type="submission" date="2019-12" db="EMBL/GenBank/DDBJ databases">
        <title>Halocatena pleomorpha gen. nov. sp. nov., an extremely halophilic archaeon of family Halobacteriaceae isolated from saltpan soil.</title>
        <authorList>
            <person name="Pal Y."/>
            <person name="Verma A."/>
            <person name="Krishnamurthi S."/>
            <person name="Kumar P."/>
        </authorList>
    </citation>
    <scope>NUCLEOTIDE SEQUENCE [LARGE SCALE GENOMIC DNA]</scope>
    <source>
        <strain evidence="1 2">JCM 16495</strain>
    </source>
</reference>